<dbReference type="GeneID" id="66513243"/>
<keyword evidence="1" id="KW-0614">Plasmid</keyword>
<dbReference type="RefSeq" id="WP_042276950.1">
    <property type="nucleotide sequence ID" value="NZ_CADFGE010000021.1"/>
</dbReference>
<evidence type="ECO:0000313" key="2">
    <source>
        <dbReference type="EMBL" id="MBB6205227.1"/>
    </source>
</evidence>
<evidence type="ECO:0000313" key="1">
    <source>
        <dbReference type="EMBL" id="AJZ56080.1"/>
    </source>
</evidence>
<dbReference type="AlphaFoldDB" id="A0AAW3V5U3"/>
<name>A0AAW3V5U3_9BURK</name>
<evidence type="ECO:0000313" key="4">
    <source>
        <dbReference type="Proteomes" id="UP000518681"/>
    </source>
</evidence>
<organism evidence="2 4">
    <name type="scientific">Paraburkholderia fungorum</name>
    <dbReference type="NCBI Taxonomy" id="134537"/>
    <lineage>
        <taxon>Bacteria</taxon>
        <taxon>Pseudomonadati</taxon>
        <taxon>Pseudomonadota</taxon>
        <taxon>Betaproteobacteria</taxon>
        <taxon>Burkholderiales</taxon>
        <taxon>Burkholderiaceae</taxon>
        <taxon>Paraburkholderia</taxon>
    </lineage>
</organism>
<dbReference type="Proteomes" id="UP000032614">
    <property type="component" value="Plasmid pBIL"/>
</dbReference>
<evidence type="ECO:0000313" key="3">
    <source>
        <dbReference type="Proteomes" id="UP000032614"/>
    </source>
</evidence>
<protein>
    <submittedName>
        <fullName evidence="2">Uncharacterized protein</fullName>
    </submittedName>
</protein>
<geneLocation type="plasmid" evidence="1 3">
    <name>pBIL</name>
</geneLocation>
<dbReference type="EMBL" id="CP010024">
    <property type="protein sequence ID" value="AJZ56080.1"/>
    <property type="molecule type" value="Genomic_DNA"/>
</dbReference>
<gene>
    <name evidence="2" type="ORF">GGD69_006121</name>
    <name evidence="1" type="ORF">OI25_7994</name>
</gene>
<sequence>MSGSTSLYEGLLDAAYALDEQAGGRQPERARLLAGAITLDTLFRRGALERDLQDAALGLERLATQGAWELDGAGRMRAAELAVRVRLLASSRFAGEAEDGAQ</sequence>
<reference evidence="2 4" key="2">
    <citation type="submission" date="2020-08" db="EMBL/GenBank/DDBJ databases">
        <title>Genomic Encyclopedia of Type Strains, Phase IV (KMG-V): Genome sequencing to study the core and pangenomes of soil and plant-associated prokaryotes.</title>
        <authorList>
            <person name="Whitman W."/>
        </authorList>
    </citation>
    <scope>NUCLEOTIDE SEQUENCE [LARGE SCALE GENOMIC DNA]</scope>
    <source>
        <strain evidence="2 4">SEMIA 4013</strain>
    </source>
</reference>
<dbReference type="KEGG" id="bfn:OI25_7994"/>
<proteinExistence type="predicted"/>
<reference evidence="1 3" key="1">
    <citation type="journal article" date="2015" name="Genome Announc.">
        <title>Complete genome sequences for 59 burkholderia isolates, both pathogenic and near neighbor.</title>
        <authorList>
            <person name="Johnson S.L."/>
            <person name="Bishop-Lilly K.A."/>
            <person name="Ladner J.T."/>
            <person name="Daligault H.E."/>
            <person name="Davenport K.W."/>
            <person name="Jaissle J."/>
            <person name="Frey K.G."/>
            <person name="Koroleva G.I."/>
            <person name="Bruce D.C."/>
            <person name="Coyne S.R."/>
            <person name="Broomall S.M."/>
            <person name="Li P.E."/>
            <person name="Teshima H."/>
            <person name="Gibbons H.S."/>
            <person name="Palacios G.F."/>
            <person name="Rosenzweig C.N."/>
            <person name="Redden C.L."/>
            <person name="Xu Y."/>
            <person name="Minogue T.D."/>
            <person name="Chain P.S."/>
        </authorList>
    </citation>
    <scope>NUCLEOTIDE SEQUENCE [LARGE SCALE GENOMIC DNA]</scope>
    <source>
        <strain evidence="1 3">ATCC BAA-463</strain>
        <plasmid evidence="1 3">pBIL</plasmid>
    </source>
</reference>
<accession>A0AAW3V5U3</accession>
<dbReference type="Proteomes" id="UP000518681">
    <property type="component" value="Unassembled WGS sequence"/>
</dbReference>
<dbReference type="EMBL" id="JACIIK010000011">
    <property type="protein sequence ID" value="MBB6205227.1"/>
    <property type="molecule type" value="Genomic_DNA"/>
</dbReference>